<dbReference type="InterPro" id="IPR050123">
    <property type="entry name" value="Prok_molybdopt-oxidoreductase"/>
</dbReference>
<dbReference type="InterPro" id="IPR006656">
    <property type="entry name" value="Mopterin_OxRdtase"/>
</dbReference>
<dbReference type="Gene3D" id="3.40.50.740">
    <property type="match status" value="1"/>
</dbReference>
<evidence type="ECO:0000256" key="1">
    <source>
        <dbReference type="ARBA" id="ARBA00001942"/>
    </source>
</evidence>
<dbReference type="PANTHER" id="PTHR43105">
    <property type="entry name" value="RESPIRATORY NITRATE REDUCTASE"/>
    <property type="match status" value="1"/>
</dbReference>
<proteinExistence type="inferred from homology"/>
<dbReference type="Pfam" id="PF00384">
    <property type="entry name" value="Molybdopterin"/>
    <property type="match status" value="1"/>
</dbReference>
<dbReference type="PROSITE" id="PS51669">
    <property type="entry name" value="4FE4S_MOW_BIS_MGD"/>
    <property type="match status" value="1"/>
</dbReference>
<dbReference type="SUPFAM" id="SSF53706">
    <property type="entry name" value="Formate dehydrogenase/DMSO reductase, domains 1-3"/>
    <property type="match status" value="1"/>
</dbReference>
<dbReference type="GO" id="GO:0016020">
    <property type="term" value="C:membrane"/>
    <property type="evidence" value="ECO:0007669"/>
    <property type="project" value="TreeGrafter"/>
</dbReference>
<accession>A0A1I1G4U5</accession>
<evidence type="ECO:0000256" key="10">
    <source>
        <dbReference type="ARBA" id="ARBA00023063"/>
    </source>
</evidence>
<evidence type="ECO:0000256" key="3">
    <source>
        <dbReference type="ARBA" id="ARBA00008747"/>
    </source>
</evidence>
<keyword evidence="13" id="KW-1185">Reference proteome</keyword>
<dbReference type="EMBL" id="FOLH01000002">
    <property type="protein sequence ID" value="SFC06342.1"/>
    <property type="molecule type" value="Genomic_DNA"/>
</dbReference>
<keyword evidence="5" id="KW-0500">Molybdenum</keyword>
<keyword evidence="4" id="KW-0004">4Fe-4S</keyword>
<protein>
    <submittedName>
        <fullName evidence="12">Assimilatory nitrate reductase catalytic subunit</fullName>
    </submittedName>
</protein>
<keyword evidence="10" id="KW-0534">Nitrate assimilation</keyword>
<dbReference type="InterPro" id="IPR006657">
    <property type="entry name" value="MoPterin_dinucl-bd_dom"/>
</dbReference>
<keyword evidence="8" id="KW-0408">Iron</keyword>
<dbReference type="CDD" id="cd02754">
    <property type="entry name" value="MopB_Nitrate-R-NapA-like"/>
    <property type="match status" value="1"/>
</dbReference>
<dbReference type="InterPro" id="IPR007419">
    <property type="entry name" value="BFD-like_2Fe2S-bd_dom"/>
</dbReference>
<evidence type="ECO:0000256" key="5">
    <source>
        <dbReference type="ARBA" id="ARBA00022505"/>
    </source>
</evidence>
<evidence type="ECO:0000256" key="9">
    <source>
        <dbReference type="ARBA" id="ARBA00023014"/>
    </source>
</evidence>
<keyword evidence="7" id="KW-0560">Oxidoreductase</keyword>
<evidence type="ECO:0000313" key="13">
    <source>
        <dbReference type="Proteomes" id="UP000199058"/>
    </source>
</evidence>
<dbReference type="GO" id="GO:0045333">
    <property type="term" value="P:cellular respiration"/>
    <property type="evidence" value="ECO:0007669"/>
    <property type="project" value="UniProtKB-ARBA"/>
</dbReference>
<comment type="cofactor">
    <cofactor evidence="1">
        <name>Mo-bis(molybdopterin guanine dinucleotide)</name>
        <dbReference type="ChEBI" id="CHEBI:60539"/>
    </cofactor>
</comment>
<dbReference type="InterPro" id="IPR009010">
    <property type="entry name" value="Asp_de-COase-like_dom_sf"/>
</dbReference>
<dbReference type="InterPro" id="IPR041957">
    <property type="entry name" value="CT_Nitrate-R-NapA-like"/>
</dbReference>
<evidence type="ECO:0000256" key="6">
    <source>
        <dbReference type="ARBA" id="ARBA00022723"/>
    </source>
</evidence>
<dbReference type="Gene3D" id="1.10.10.1100">
    <property type="entry name" value="BFD-like [2Fe-2S]-binding domain"/>
    <property type="match status" value="1"/>
</dbReference>
<dbReference type="Pfam" id="PF04879">
    <property type="entry name" value="Molybdop_Fe4S4"/>
    <property type="match status" value="1"/>
</dbReference>
<dbReference type="InterPro" id="IPR006963">
    <property type="entry name" value="Mopterin_OxRdtase_4Fe-4S_dom"/>
</dbReference>
<dbReference type="Proteomes" id="UP000199058">
    <property type="component" value="Unassembled WGS sequence"/>
</dbReference>
<evidence type="ECO:0000256" key="8">
    <source>
        <dbReference type="ARBA" id="ARBA00023004"/>
    </source>
</evidence>
<gene>
    <name evidence="12" type="ORF">SAMN05660443_1391</name>
</gene>
<dbReference type="Gene3D" id="3.40.228.10">
    <property type="entry name" value="Dimethylsulfoxide Reductase, domain 2"/>
    <property type="match status" value="1"/>
</dbReference>
<dbReference type="GO" id="GO:1990204">
    <property type="term" value="C:oxidoreductase complex"/>
    <property type="evidence" value="ECO:0007669"/>
    <property type="project" value="UniProtKB-ARBA"/>
</dbReference>
<dbReference type="CDD" id="cd02791">
    <property type="entry name" value="MopB_CT_Nitrate-R-NapA-like"/>
    <property type="match status" value="1"/>
</dbReference>
<dbReference type="GO" id="GO:0051539">
    <property type="term" value="F:4 iron, 4 sulfur cluster binding"/>
    <property type="evidence" value="ECO:0007669"/>
    <property type="project" value="UniProtKB-KW"/>
</dbReference>
<dbReference type="GO" id="GO:0046872">
    <property type="term" value="F:metal ion binding"/>
    <property type="evidence" value="ECO:0007669"/>
    <property type="project" value="UniProtKB-KW"/>
</dbReference>
<keyword evidence="9" id="KW-0411">Iron-sulfur</keyword>
<dbReference type="PROSITE" id="PS00551">
    <property type="entry name" value="MOLYBDOPTERIN_PROK_1"/>
    <property type="match status" value="1"/>
</dbReference>
<evidence type="ECO:0000256" key="4">
    <source>
        <dbReference type="ARBA" id="ARBA00022485"/>
    </source>
</evidence>
<comment type="similarity">
    <text evidence="3">Belongs to the prokaryotic molybdopterin-containing oxidoreductase family. NasA/NapA/NarB subfamily.</text>
</comment>
<name>A0A1I1G4U5_9GAMM</name>
<keyword evidence="6" id="KW-0479">Metal-binding</keyword>
<dbReference type="Gene3D" id="2.40.40.20">
    <property type="match status" value="1"/>
</dbReference>
<evidence type="ECO:0000259" key="11">
    <source>
        <dbReference type="PROSITE" id="PS51669"/>
    </source>
</evidence>
<dbReference type="SUPFAM" id="SSF50692">
    <property type="entry name" value="ADC-like"/>
    <property type="match status" value="1"/>
</dbReference>
<feature type="domain" description="4Fe-4S Mo/W bis-MGD-type" evidence="11">
    <location>
        <begin position="6"/>
        <end position="62"/>
    </location>
</feature>
<dbReference type="OrthoDB" id="9810782at2"/>
<dbReference type="PANTHER" id="PTHR43105:SF9">
    <property type="entry name" value="NADPH-FE(3+) OXIDOREDUCTASE SUBUNIT ALPHA"/>
    <property type="match status" value="1"/>
</dbReference>
<organism evidence="12 13">
    <name type="scientific">Marinospirillum celere</name>
    <dbReference type="NCBI Taxonomy" id="1122252"/>
    <lineage>
        <taxon>Bacteria</taxon>
        <taxon>Pseudomonadati</taxon>
        <taxon>Pseudomonadota</taxon>
        <taxon>Gammaproteobacteria</taxon>
        <taxon>Oceanospirillales</taxon>
        <taxon>Oceanospirillaceae</taxon>
        <taxon>Marinospirillum</taxon>
    </lineage>
</organism>
<dbReference type="GO" id="GO:0016491">
    <property type="term" value="F:oxidoreductase activity"/>
    <property type="evidence" value="ECO:0007669"/>
    <property type="project" value="UniProtKB-KW"/>
</dbReference>
<dbReference type="InterPro" id="IPR027467">
    <property type="entry name" value="MopterinOxRdtase_cofactor_BS"/>
</dbReference>
<dbReference type="Pfam" id="PF01568">
    <property type="entry name" value="Molydop_binding"/>
    <property type="match status" value="1"/>
</dbReference>
<reference evidence="12 13" key="1">
    <citation type="submission" date="2016-10" db="EMBL/GenBank/DDBJ databases">
        <authorList>
            <person name="de Groot N.N."/>
        </authorList>
    </citation>
    <scope>NUCLEOTIDE SEQUENCE [LARGE SCALE GENOMIC DNA]</scope>
    <source>
        <strain evidence="12 13">DSM 18438</strain>
    </source>
</reference>
<evidence type="ECO:0000256" key="2">
    <source>
        <dbReference type="ARBA" id="ARBA00001966"/>
    </source>
</evidence>
<dbReference type="AlphaFoldDB" id="A0A1I1G4U5"/>
<dbReference type="InterPro" id="IPR041854">
    <property type="entry name" value="BFD-like_2Fe2S-bd_dom_sf"/>
</dbReference>
<dbReference type="STRING" id="1122252.SAMN05660443_1391"/>
<dbReference type="RefSeq" id="WP_091961121.1">
    <property type="nucleotide sequence ID" value="NZ_FOLH01000002.1"/>
</dbReference>
<evidence type="ECO:0000256" key="7">
    <source>
        <dbReference type="ARBA" id="ARBA00023002"/>
    </source>
</evidence>
<dbReference type="Gene3D" id="2.20.25.90">
    <property type="entry name" value="ADC-like domains"/>
    <property type="match status" value="1"/>
</dbReference>
<dbReference type="SMART" id="SM00926">
    <property type="entry name" value="Molybdop_Fe4S4"/>
    <property type="match status" value="1"/>
</dbReference>
<comment type="cofactor">
    <cofactor evidence="2">
        <name>[4Fe-4S] cluster</name>
        <dbReference type="ChEBI" id="CHEBI:49883"/>
    </cofactor>
</comment>
<dbReference type="GO" id="GO:0043546">
    <property type="term" value="F:molybdopterin cofactor binding"/>
    <property type="evidence" value="ECO:0007669"/>
    <property type="project" value="InterPro"/>
</dbReference>
<dbReference type="GO" id="GO:0042128">
    <property type="term" value="P:nitrate assimilation"/>
    <property type="evidence" value="ECO:0007669"/>
    <property type="project" value="UniProtKB-KW"/>
</dbReference>
<evidence type="ECO:0000313" key="12">
    <source>
        <dbReference type="EMBL" id="SFC06342.1"/>
    </source>
</evidence>
<dbReference type="Pfam" id="PF04324">
    <property type="entry name" value="Fer2_BFD"/>
    <property type="match status" value="1"/>
</dbReference>
<sequence length="889" mass="97670">MNKQAKRKVSTTCPYCGVGCGVQASIQGNDLIATTGDQRHSANLGRLCIKGSKLPETGGHAGRLLYPQVAGQRVSWDQAVKSAAEGLQGIIDRHGPESVAFYLSGQLLTEDYYVANKLMKGFIGSSHVDTNSRLCMASTVAGHKRAFGADAVPGCYEDLELADLLVLVGSNAAWNHPVLYQRIQAAKQERPELKVVVIDPRRTATCDLADLHLALKPGTDSLLFNALLVHLAENQYLDHEFICNSTDHFTDSLLTALAEAADLKTVASQLDVPEHQLMTFFNWFAETPKTVTLFSQGVNQSSSGTDKVNALINCHLATGRVGKPGSTPFSLTGQPNAMGGREVGGLANQLAAHMGFSSEEVTLVEEFWQAPRMARQEGYKALDLFKAIHRGDIKAIWIQGTNPLVSLPDSQFVREALEKCELVIVSEAMAETDTMEFADIALPATTWSEKNGTVTNSERRISRQRGFLPAPGEARHDWQILCQVAKALGHGEAFNYQSPAAIFREHAALSGFKNQGQRCFDISGLQHLTDQAYESLQPVQWPVNSSNPLGTERLFTQGKFFTASQRAQFLSIQSRPPEQKLDPAYPFRLNTGRIRDQWHSMTRTGRSAALMQHRSEPFIEVHPEDAAQVGLQDQGLARVSHPQGEYLGRVRFSEGQRPGEIFLPMHWNRQFTGKGLCNQLIEQICDPVSGQPESKQGRVQLEALKTSWQAQLLVAQPLKKPLPATYLAEQPLTNSHSYVFAGSQAVEDWSGWCEETLGQRPQMHLQTSQEGPFRAAGFDQGQLAWVLAVSRERPQLAIKEIDQQFASSSLSPEARQALFTPSEHQAEDQLICSCFQVSANQIKQAISEGQDTPELLGQSLSCGTNCGSCLPEIKSLIEQEVPHGITELV</sequence>